<dbReference type="EMBL" id="BAABJP010000041">
    <property type="protein sequence ID" value="GAA5168977.1"/>
    <property type="molecule type" value="Genomic_DNA"/>
</dbReference>
<gene>
    <name evidence="1" type="ORF">GCM10023321_63840</name>
</gene>
<protein>
    <recommendedName>
        <fullName evidence="3">Secreted protein</fullName>
    </recommendedName>
</protein>
<proteinExistence type="predicted"/>
<evidence type="ECO:0008006" key="3">
    <source>
        <dbReference type="Google" id="ProtNLM"/>
    </source>
</evidence>
<name>A0ABP9QXJ1_9PSEU</name>
<evidence type="ECO:0000313" key="1">
    <source>
        <dbReference type="EMBL" id="GAA5168977.1"/>
    </source>
</evidence>
<evidence type="ECO:0000313" key="2">
    <source>
        <dbReference type="Proteomes" id="UP001428817"/>
    </source>
</evidence>
<comment type="caution">
    <text evidence="1">The sequence shown here is derived from an EMBL/GenBank/DDBJ whole genome shotgun (WGS) entry which is preliminary data.</text>
</comment>
<keyword evidence="2" id="KW-1185">Reference proteome</keyword>
<dbReference type="Proteomes" id="UP001428817">
    <property type="component" value="Unassembled WGS sequence"/>
</dbReference>
<accession>A0ABP9QXJ1</accession>
<organism evidence="1 2">
    <name type="scientific">Pseudonocardia eucalypti</name>
    <dbReference type="NCBI Taxonomy" id="648755"/>
    <lineage>
        <taxon>Bacteria</taxon>
        <taxon>Bacillati</taxon>
        <taxon>Actinomycetota</taxon>
        <taxon>Actinomycetes</taxon>
        <taxon>Pseudonocardiales</taxon>
        <taxon>Pseudonocardiaceae</taxon>
        <taxon>Pseudonocardia</taxon>
    </lineage>
</organism>
<sequence>MGRMGETGAWLAIASPSVATMAVVAMTCVVWPPARPAPGSATRVDMASWSGIAAVAAGRVAISGVAVACEAVTVMAASSGPDAADVGIVAIAWPPIDPMATTAKPVTVSHRMRPHGADERTRINRRKACGACRPVGHRELRAHEARISRKLRLIRSGAVGVLMIRPAR</sequence>
<reference evidence="2" key="1">
    <citation type="journal article" date="2019" name="Int. J. Syst. Evol. Microbiol.">
        <title>The Global Catalogue of Microorganisms (GCM) 10K type strain sequencing project: providing services to taxonomists for standard genome sequencing and annotation.</title>
        <authorList>
            <consortium name="The Broad Institute Genomics Platform"/>
            <consortium name="The Broad Institute Genome Sequencing Center for Infectious Disease"/>
            <person name="Wu L."/>
            <person name="Ma J."/>
        </authorList>
    </citation>
    <scope>NUCLEOTIDE SEQUENCE [LARGE SCALE GENOMIC DNA]</scope>
    <source>
        <strain evidence="2">JCM 18303</strain>
    </source>
</reference>